<gene>
    <name evidence="3" type="ORF">ANANG_G00147550</name>
</gene>
<dbReference type="PANTHER" id="PTHR12155:SF30">
    <property type="entry name" value="PROTEIN SLFN14"/>
    <property type="match status" value="1"/>
</dbReference>
<feature type="compositionally biased region" description="Basic residues" evidence="1">
    <location>
        <begin position="31"/>
        <end position="47"/>
    </location>
</feature>
<organism evidence="3 4">
    <name type="scientific">Anguilla anguilla</name>
    <name type="common">European freshwater eel</name>
    <name type="synonym">Muraena anguilla</name>
    <dbReference type="NCBI Taxonomy" id="7936"/>
    <lineage>
        <taxon>Eukaryota</taxon>
        <taxon>Metazoa</taxon>
        <taxon>Chordata</taxon>
        <taxon>Craniata</taxon>
        <taxon>Vertebrata</taxon>
        <taxon>Euteleostomi</taxon>
        <taxon>Actinopterygii</taxon>
        <taxon>Neopterygii</taxon>
        <taxon>Teleostei</taxon>
        <taxon>Anguilliformes</taxon>
        <taxon>Anguillidae</taxon>
        <taxon>Anguilla</taxon>
    </lineage>
</organism>
<feature type="compositionally biased region" description="Basic and acidic residues" evidence="1">
    <location>
        <begin position="48"/>
        <end position="68"/>
    </location>
</feature>
<sequence>MSIFHRPVVLRGYPDQVLSVGRVTLGEQARKAMKQKQRKESKKKKGKENKEKEKEENKKEKEENKKEKEDEEKEAEEENPKEKQKEAVLRAACALLNTGGGIIQMEAENQDYSYSTDALGQDLERALKELVNPARMDDFFEFSQQGTKFLMFVKSWCSSIRRARICSINTGLCQRSETSAEQVSSSAANELLQKKKRKNSLPCLYTVVEKGSLDVWEYATSTAFHLKQKLVNVGGCSERVCVVPKLVHCRTLKLIPREKSSPDGMLYPDCYTLGSEDQIRSVLRSLVIVLLSFTSALSDKLGCEFLNLLTEEQFEFLQTYEDIRELFIHGLPGTGKTVLAAEKIKRIKNAYDCKDDNVLYICENQPLKYFMR</sequence>
<dbReference type="InterPro" id="IPR029684">
    <property type="entry name" value="Schlafen"/>
</dbReference>
<dbReference type="InterPro" id="IPR027417">
    <property type="entry name" value="P-loop_NTPase"/>
</dbReference>
<dbReference type="EMBL" id="JAFIRN010000007">
    <property type="protein sequence ID" value="KAG5846225.1"/>
    <property type="molecule type" value="Genomic_DNA"/>
</dbReference>
<reference evidence="3" key="1">
    <citation type="submission" date="2021-01" db="EMBL/GenBank/DDBJ databases">
        <title>A chromosome-scale assembly of European eel, Anguilla anguilla.</title>
        <authorList>
            <person name="Henkel C."/>
            <person name="Jong-Raadsen S.A."/>
            <person name="Dufour S."/>
            <person name="Weltzien F.-A."/>
            <person name="Palstra A.P."/>
            <person name="Pelster B."/>
            <person name="Spaink H.P."/>
            <person name="Van Den Thillart G.E."/>
            <person name="Jansen H."/>
            <person name="Zahm M."/>
            <person name="Klopp C."/>
            <person name="Cedric C."/>
            <person name="Louis A."/>
            <person name="Berthelot C."/>
            <person name="Parey E."/>
            <person name="Roest Crollius H."/>
            <person name="Montfort J."/>
            <person name="Robinson-Rechavi M."/>
            <person name="Bucao C."/>
            <person name="Bouchez O."/>
            <person name="Gislard M."/>
            <person name="Lluch J."/>
            <person name="Milhes M."/>
            <person name="Lampietro C."/>
            <person name="Lopez Roques C."/>
            <person name="Donnadieu C."/>
            <person name="Braasch I."/>
            <person name="Desvignes T."/>
            <person name="Postlethwait J."/>
            <person name="Bobe J."/>
            <person name="Guiguen Y."/>
            <person name="Dirks R."/>
        </authorList>
    </citation>
    <scope>NUCLEOTIDE SEQUENCE</scope>
    <source>
        <strain evidence="3">Tag_6206</strain>
        <tissue evidence="3">Liver</tissue>
    </source>
</reference>
<name>A0A9D3RWZ1_ANGAN</name>
<evidence type="ECO:0000259" key="2">
    <source>
        <dbReference type="Pfam" id="PF21026"/>
    </source>
</evidence>
<keyword evidence="4" id="KW-1185">Reference proteome</keyword>
<evidence type="ECO:0000256" key="1">
    <source>
        <dbReference type="SAM" id="MobiDB-lite"/>
    </source>
</evidence>
<dbReference type="AlphaFoldDB" id="A0A9D3RWZ1"/>
<dbReference type="PANTHER" id="PTHR12155">
    <property type="entry name" value="SCHLAFEN"/>
    <property type="match status" value="1"/>
</dbReference>
<dbReference type="SUPFAM" id="SSF52540">
    <property type="entry name" value="P-loop containing nucleoside triphosphate hydrolases"/>
    <property type="match status" value="1"/>
</dbReference>
<proteinExistence type="predicted"/>
<dbReference type="InterPro" id="IPR048729">
    <property type="entry name" value="SLFN_GTPase-like"/>
</dbReference>
<dbReference type="Proteomes" id="UP001044222">
    <property type="component" value="Chromosome 7"/>
</dbReference>
<dbReference type="Gene3D" id="3.40.50.300">
    <property type="entry name" value="P-loop containing nucleotide triphosphate hydrolases"/>
    <property type="match status" value="1"/>
</dbReference>
<comment type="caution">
    <text evidence="3">The sequence shown here is derived from an EMBL/GenBank/DDBJ whole genome shotgun (WGS) entry which is preliminary data.</text>
</comment>
<evidence type="ECO:0000313" key="3">
    <source>
        <dbReference type="EMBL" id="KAG5846225.1"/>
    </source>
</evidence>
<dbReference type="Pfam" id="PF21026">
    <property type="entry name" value="SLFN_GTPase-like"/>
    <property type="match status" value="1"/>
</dbReference>
<protein>
    <recommendedName>
        <fullName evidence="2">Schlafen GTPase-like domain-containing protein</fullName>
    </recommendedName>
</protein>
<evidence type="ECO:0000313" key="4">
    <source>
        <dbReference type="Proteomes" id="UP001044222"/>
    </source>
</evidence>
<feature type="region of interest" description="Disordered" evidence="1">
    <location>
        <begin position="27"/>
        <end position="84"/>
    </location>
</feature>
<feature type="domain" description="Schlafen GTPase-like" evidence="2">
    <location>
        <begin position="198"/>
        <end position="273"/>
    </location>
</feature>
<accession>A0A9D3RWZ1</accession>